<comment type="caution">
    <text evidence="1">The sequence shown here is derived from an EMBL/GenBank/DDBJ whole genome shotgun (WGS) entry which is preliminary data.</text>
</comment>
<dbReference type="EMBL" id="JAELVQ010000031">
    <property type="protein sequence ID" value="MBJ6369611.1"/>
    <property type="molecule type" value="Genomic_DNA"/>
</dbReference>
<proteinExistence type="predicted"/>
<evidence type="ECO:0000313" key="2">
    <source>
        <dbReference type="Proteomes" id="UP000610931"/>
    </source>
</evidence>
<dbReference type="Proteomes" id="UP000610931">
    <property type="component" value="Unassembled WGS sequence"/>
</dbReference>
<accession>A0A8J7LZ45</accession>
<organism evidence="1 2">
    <name type="scientific">Snuella sedimenti</name>
    <dbReference type="NCBI Taxonomy" id="2798802"/>
    <lineage>
        <taxon>Bacteria</taxon>
        <taxon>Pseudomonadati</taxon>
        <taxon>Bacteroidota</taxon>
        <taxon>Flavobacteriia</taxon>
        <taxon>Flavobacteriales</taxon>
        <taxon>Flavobacteriaceae</taxon>
        <taxon>Snuella</taxon>
    </lineage>
</organism>
<keyword evidence="2" id="KW-1185">Reference proteome</keyword>
<gene>
    <name evidence="1" type="ORF">JF259_16110</name>
</gene>
<name>A0A8J7LZ45_9FLAO</name>
<evidence type="ECO:0000313" key="1">
    <source>
        <dbReference type="EMBL" id="MBJ6369611.1"/>
    </source>
</evidence>
<dbReference type="InterPro" id="IPR021862">
    <property type="entry name" value="DUF3472"/>
</dbReference>
<dbReference type="AlphaFoldDB" id="A0A8J7LZ45"/>
<protein>
    <submittedName>
        <fullName evidence="1">DUF3472 domain-containing protein</fullName>
    </submittedName>
</protein>
<dbReference type="Pfam" id="PF11958">
    <property type="entry name" value="DUF3472"/>
    <property type="match status" value="1"/>
</dbReference>
<reference evidence="1" key="1">
    <citation type="submission" date="2020-12" db="EMBL/GenBank/DDBJ databases">
        <title>Snuella sp. nov., isolated from sediment in Incheon.</title>
        <authorList>
            <person name="Kim W."/>
        </authorList>
    </citation>
    <scope>NUCLEOTIDE SEQUENCE</scope>
    <source>
        <strain evidence="1">CAU 1569</strain>
    </source>
</reference>
<sequence length="401" mass="46646">MRVLGEKIIIKSTSYFLLFIKEILKNNKVQPDVQNILTRGAILELNLINEEESYKLKIPLLDNNTGKIVTTFTKNNVSPEALIGDLLLVSHFNYKGEKANKRSEAAIVIDQLMIGRDATTGNLYYIKDDAYWGRRGPSVHLNYPIPESASDIAWLHSEITVPEGNDFIGSYFMANGFKEGYFGMQVNLETERRFLFSVWSPYKTNNPKDIPKDQQIILLKKGKDVIAGEFWYEESGEQSYRKYLWKADTTYKFLLKGVPFINNFTDYTAFVFALEKEKWELMASFRYPKTITYLKNLHSFLENFQPDMGNKVRKSFYTNQWVYDTKNTWYSITDAKFRADATARKNVRLDYSEGIENNKYYLKNYGFFSNTTAINSVFKIETTKKKEALNLDFHLLEGLIE</sequence>